<proteinExistence type="predicted"/>
<evidence type="ECO:0000313" key="2">
    <source>
        <dbReference type="EMBL" id="MRX48607.1"/>
    </source>
</evidence>
<protein>
    <submittedName>
        <fullName evidence="2">ORF6N domain-containing protein</fullName>
    </submittedName>
</protein>
<feature type="domain" description="KilA-N DNA-binding" evidence="1">
    <location>
        <begin position="14"/>
        <end position="99"/>
    </location>
</feature>
<sequence length="180" mass="21354">MNSPITIPEEIILNKIYLLRNQKVMLDRDLAELFGVETKVLKQSVKRNIERFPEDFMFEMSPEEFKNWRSQFVTSNSDKKGLRYSPFCFTEQGVTMLSCVLNSKRAIHVNIQIVRIFTKLRQFIVDHSEIKLEISEIKKQLSNHSKNIEVVFQYLDELLEKKDQPKERVRIGFHFGKDNK</sequence>
<dbReference type="Proteomes" id="UP000462931">
    <property type="component" value="Unassembled WGS sequence"/>
</dbReference>
<accession>A0A7K0FTZ0</accession>
<dbReference type="EMBL" id="WKJI01000005">
    <property type="protein sequence ID" value="MRX48607.1"/>
    <property type="molecule type" value="Genomic_DNA"/>
</dbReference>
<organism evidence="2 3">
    <name type="scientific">Pedobacter puniceum</name>
    <dbReference type="NCBI Taxonomy" id="2666136"/>
    <lineage>
        <taxon>Bacteria</taxon>
        <taxon>Pseudomonadati</taxon>
        <taxon>Bacteroidota</taxon>
        <taxon>Sphingobacteriia</taxon>
        <taxon>Sphingobacteriales</taxon>
        <taxon>Sphingobacteriaceae</taxon>
        <taxon>Pedobacter</taxon>
    </lineage>
</organism>
<dbReference type="Pfam" id="PF10543">
    <property type="entry name" value="ORF6N"/>
    <property type="match status" value="1"/>
</dbReference>
<gene>
    <name evidence="2" type="ORF">GJJ64_15540</name>
</gene>
<dbReference type="InterPro" id="IPR018873">
    <property type="entry name" value="KilA-N_DNA-bd_domain"/>
</dbReference>
<name>A0A7K0FTZ0_9SPHI</name>
<comment type="caution">
    <text evidence="2">The sequence shown here is derived from an EMBL/GenBank/DDBJ whole genome shotgun (WGS) entry which is preliminary data.</text>
</comment>
<evidence type="ECO:0000259" key="1">
    <source>
        <dbReference type="Pfam" id="PF10543"/>
    </source>
</evidence>
<dbReference type="AlphaFoldDB" id="A0A7K0FTZ0"/>
<keyword evidence="3" id="KW-1185">Reference proteome</keyword>
<reference evidence="2 3" key="1">
    <citation type="submission" date="2019-11" db="EMBL/GenBank/DDBJ databases">
        <authorList>
            <person name="Cheng Q."/>
            <person name="Yang Z."/>
        </authorList>
    </citation>
    <scope>NUCLEOTIDE SEQUENCE [LARGE SCALE GENOMIC DNA]</scope>
    <source>
        <strain evidence="2 3">HX-22-1</strain>
    </source>
</reference>
<evidence type="ECO:0000313" key="3">
    <source>
        <dbReference type="Proteomes" id="UP000462931"/>
    </source>
</evidence>